<dbReference type="GO" id="GO:0070578">
    <property type="term" value="C:RISC-loading complex"/>
    <property type="evidence" value="ECO:0007669"/>
    <property type="project" value="TreeGrafter"/>
</dbReference>
<dbReference type="InterPro" id="IPR051247">
    <property type="entry name" value="RLC_Component"/>
</dbReference>
<feature type="compositionally biased region" description="Polar residues" evidence="3">
    <location>
        <begin position="31"/>
        <end position="40"/>
    </location>
</feature>
<dbReference type="GO" id="GO:0005737">
    <property type="term" value="C:cytoplasm"/>
    <property type="evidence" value="ECO:0007669"/>
    <property type="project" value="TreeGrafter"/>
</dbReference>
<evidence type="ECO:0000256" key="2">
    <source>
        <dbReference type="PROSITE-ProRule" id="PRU00266"/>
    </source>
</evidence>
<protein>
    <recommendedName>
        <fullName evidence="4">DRBM domain-containing protein</fullName>
    </recommendedName>
</protein>
<dbReference type="GO" id="GO:0030422">
    <property type="term" value="P:siRNA processing"/>
    <property type="evidence" value="ECO:0007669"/>
    <property type="project" value="TreeGrafter"/>
</dbReference>
<dbReference type="InterPro" id="IPR014720">
    <property type="entry name" value="dsRBD_dom"/>
</dbReference>
<feature type="domain" description="DRBM" evidence="4">
    <location>
        <begin position="136"/>
        <end position="203"/>
    </location>
</feature>
<dbReference type="FunFam" id="3.30.160.20:FF:000007">
    <property type="entry name" value="Double-stranded RNA-binding protein Staufen homolog 1"/>
    <property type="match status" value="1"/>
</dbReference>
<dbReference type="Pfam" id="PF00035">
    <property type="entry name" value="dsrm"/>
    <property type="match status" value="2"/>
</dbReference>
<dbReference type="RefSeq" id="XP_024085947.1">
    <property type="nucleotide sequence ID" value="XM_024230179.1"/>
</dbReference>
<keyword evidence="6" id="KW-1185">Reference proteome</keyword>
<dbReference type="GO" id="GO:0035197">
    <property type="term" value="F:siRNA binding"/>
    <property type="evidence" value="ECO:0007669"/>
    <property type="project" value="TreeGrafter"/>
</dbReference>
<dbReference type="PANTHER" id="PTHR46205:SF3">
    <property type="entry name" value="LOQUACIOUS, ISOFORM B"/>
    <property type="match status" value="1"/>
</dbReference>
<organism evidence="5 6">
    <name type="scientific">Cimex lectularius</name>
    <name type="common">Bed bug</name>
    <name type="synonym">Acanthia lectularia</name>
    <dbReference type="NCBI Taxonomy" id="79782"/>
    <lineage>
        <taxon>Eukaryota</taxon>
        <taxon>Metazoa</taxon>
        <taxon>Ecdysozoa</taxon>
        <taxon>Arthropoda</taxon>
        <taxon>Hexapoda</taxon>
        <taxon>Insecta</taxon>
        <taxon>Pterygota</taxon>
        <taxon>Neoptera</taxon>
        <taxon>Paraneoptera</taxon>
        <taxon>Hemiptera</taxon>
        <taxon>Heteroptera</taxon>
        <taxon>Panheteroptera</taxon>
        <taxon>Cimicomorpha</taxon>
        <taxon>Cimicidae</taxon>
        <taxon>Cimex</taxon>
    </lineage>
</organism>
<dbReference type="OrthoDB" id="5961559at2759"/>
<proteinExistence type="predicted"/>
<keyword evidence="1 2" id="KW-0694">RNA-binding</keyword>
<dbReference type="SMART" id="SM00358">
    <property type="entry name" value="DSRM"/>
    <property type="match status" value="2"/>
</dbReference>
<dbReference type="EnsemblMetazoa" id="XM_024230179.1">
    <property type="protein sequence ID" value="XP_024085947.1"/>
    <property type="gene ID" value="LOC106668550"/>
</dbReference>
<evidence type="ECO:0000256" key="3">
    <source>
        <dbReference type="SAM" id="MobiDB-lite"/>
    </source>
</evidence>
<dbReference type="GeneID" id="106668550"/>
<feature type="region of interest" description="Disordered" evidence="3">
    <location>
        <begin position="1"/>
        <end position="41"/>
    </location>
</feature>
<dbReference type="AlphaFoldDB" id="A0A8I6TL86"/>
<accession>A0A8I6TL86</accession>
<feature type="domain" description="DRBM" evidence="4">
    <location>
        <begin position="231"/>
        <end position="299"/>
    </location>
</feature>
<name>A0A8I6TL86_CIMLE</name>
<dbReference type="SUPFAM" id="SSF54768">
    <property type="entry name" value="dsRNA-binding domain-like"/>
    <property type="match status" value="2"/>
</dbReference>
<dbReference type="GO" id="GO:0003725">
    <property type="term" value="F:double-stranded RNA binding"/>
    <property type="evidence" value="ECO:0007669"/>
    <property type="project" value="TreeGrafter"/>
</dbReference>
<dbReference type="CDD" id="cd19862">
    <property type="entry name" value="DSRM_PRKRA-like_rpt1"/>
    <property type="match status" value="1"/>
</dbReference>
<evidence type="ECO:0000313" key="5">
    <source>
        <dbReference type="EnsemblMetazoa" id="XP_024085947.1"/>
    </source>
</evidence>
<dbReference type="PROSITE" id="PS50137">
    <property type="entry name" value="DS_RBD"/>
    <property type="match status" value="2"/>
</dbReference>
<dbReference type="Proteomes" id="UP000494040">
    <property type="component" value="Unassembled WGS sequence"/>
</dbReference>
<dbReference type="GO" id="GO:0016442">
    <property type="term" value="C:RISC complex"/>
    <property type="evidence" value="ECO:0007669"/>
    <property type="project" value="TreeGrafter"/>
</dbReference>
<dbReference type="GO" id="GO:0070920">
    <property type="term" value="P:regulation of regulatory ncRNA processing"/>
    <property type="evidence" value="ECO:0007669"/>
    <property type="project" value="TreeGrafter"/>
</dbReference>
<feature type="compositionally biased region" description="Polar residues" evidence="3">
    <location>
        <begin position="15"/>
        <end position="24"/>
    </location>
</feature>
<dbReference type="OMA" id="FMAEMAN"/>
<evidence type="ECO:0000259" key="4">
    <source>
        <dbReference type="PROSITE" id="PS50137"/>
    </source>
</evidence>
<dbReference type="Gene3D" id="3.30.160.20">
    <property type="match status" value="2"/>
</dbReference>
<sequence>MKSGCRRKGKMTKLEGTSSANSQGAEEEKSFTPSANSSLSHDGLQLSLCSTPLKNDSGISNESHPDLNCSTSSEKTLSDTSKDALLFSQSLPSSISSDSGIAKDAVIHSQPSITSEKPDLRVSYGAAYNLRRNSKTPVTLLQELLLKRHVVPNFELIHNGVGTHQPTFKFQVSAIGKIAFGNGKSKKEAKHDAARNFLLILKSEDSELQHLVEESVVDEVRHPYAEIIKDNAVGSLQEFCSDKLLRMPVYALTRDEGLPHDKIFCISCSVSSFKTEGLAKTKKQAKQLAAQAMLEKLKDCLQEVPALEKNNELENINKLNALVIEKLKEKTHHRCTNTGQVGLQLGDLYNSLIQYTETKPSPALDKVKNLPEEFFWNVEKPSELFNEIVNELGLQENITWIETSHKTEYMVSIQIVGTSSSTWTFLGLQKDKESALREACVRGLYFLSVMSC</sequence>
<feature type="compositionally biased region" description="Basic residues" evidence="3">
    <location>
        <begin position="1"/>
        <end position="11"/>
    </location>
</feature>
<dbReference type="PANTHER" id="PTHR46205">
    <property type="entry name" value="LOQUACIOUS, ISOFORM B"/>
    <property type="match status" value="1"/>
</dbReference>
<evidence type="ECO:0000256" key="1">
    <source>
        <dbReference type="ARBA" id="ARBA00022884"/>
    </source>
</evidence>
<evidence type="ECO:0000313" key="6">
    <source>
        <dbReference type="Proteomes" id="UP000494040"/>
    </source>
</evidence>
<dbReference type="GO" id="GO:0005634">
    <property type="term" value="C:nucleus"/>
    <property type="evidence" value="ECO:0007669"/>
    <property type="project" value="TreeGrafter"/>
</dbReference>
<reference evidence="5" key="1">
    <citation type="submission" date="2022-01" db="UniProtKB">
        <authorList>
            <consortium name="EnsemblMetazoa"/>
        </authorList>
    </citation>
    <scope>IDENTIFICATION</scope>
</reference>